<dbReference type="FunFam" id="1.10.10.60:FF:000484">
    <property type="entry name" value="Chromatin modification-related protein EAF1"/>
    <property type="match status" value="1"/>
</dbReference>
<feature type="compositionally biased region" description="Low complexity" evidence="17">
    <location>
        <begin position="720"/>
        <end position="730"/>
    </location>
</feature>
<feature type="compositionally biased region" description="Polar residues" evidence="17">
    <location>
        <begin position="1048"/>
        <end position="1084"/>
    </location>
</feature>
<evidence type="ECO:0000256" key="13">
    <source>
        <dbReference type="ARBA" id="ARBA00029670"/>
    </source>
</evidence>
<reference evidence="19 20" key="1">
    <citation type="submission" date="2017-12" db="EMBL/GenBank/DDBJ databases">
        <title>Genome Sequence of a Multidrug-Resistant Candida haemulonii Isolate from a Patient with Chronic Leg Ulcers in Israel.</title>
        <authorList>
            <person name="Chow N.A."/>
            <person name="Gade L."/>
            <person name="Batra D."/>
            <person name="Rowe L.A."/>
            <person name="Ben-Ami R."/>
            <person name="Loparev V.N."/>
            <person name="Litvintseva A.P."/>
        </authorList>
    </citation>
    <scope>NUCLEOTIDE SEQUENCE [LARGE SCALE GENOMIC DNA]</scope>
    <source>
        <strain evidence="19 20">B11899</strain>
    </source>
</reference>
<evidence type="ECO:0000256" key="11">
    <source>
        <dbReference type="ARBA" id="ARBA00023242"/>
    </source>
</evidence>
<keyword evidence="6" id="KW-0156">Chromatin regulator</keyword>
<feature type="compositionally biased region" description="Low complexity" evidence="17">
    <location>
        <begin position="799"/>
        <end position="817"/>
    </location>
</feature>
<evidence type="ECO:0000256" key="14">
    <source>
        <dbReference type="ARBA" id="ARBA00032084"/>
    </source>
</evidence>
<evidence type="ECO:0000313" key="19">
    <source>
        <dbReference type="EMBL" id="PVH18639.1"/>
    </source>
</evidence>
<evidence type="ECO:0000256" key="5">
    <source>
        <dbReference type="ARBA" id="ARBA00022763"/>
    </source>
</evidence>
<dbReference type="Pfam" id="PF13921">
    <property type="entry name" value="Myb_DNA-bind_6"/>
    <property type="match status" value="1"/>
</dbReference>
<evidence type="ECO:0000256" key="8">
    <source>
        <dbReference type="ARBA" id="ARBA00023159"/>
    </source>
</evidence>
<comment type="subunit">
    <text evidence="3">Component of the NuA4 histone acetyltransferase complex.</text>
</comment>
<dbReference type="PANTHER" id="PTHR46459">
    <property type="entry name" value="E1A-BINDING PROTEIN P400-RELATED"/>
    <property type="match status" value="1"/>
</dbReference>
<dbReference type="Gene3D" id="1.10.10.60">
    <property type="entry name" value="Homeodomain-like"/>
    <property type="match status" value="1"/>
</dbReference>
<feature type="compositionally biased region" description="Polar residues" evidence="17">
    <location>
        <begin position="731"/>
        <end position="747"/>
    </location>
</feature>
<evidence type="ECO:0000256" key="3">
    <source>
        <dbReference type="ARBA" id="ARBA00011353"/>
    </source>
</evidence>
<feature type="compositionally biased region" description="Low complexity" evidence="17">
    <location>
        <begin position="973"/>
        <end position="1007"/>
    </location>
</feature>
<feature type="region of interest" description="Disordered" evidence="17">
    <location>
        <begin position="973"/>
        <end position="1108"/>
    </location>
</feature>
<evidence type="ECO:0000256" key="16">
    <source>
        <dbReference type="ARBA" id="ARBA00082479"/>
    </source>
</evidence>
<dbReference type="RefSeq" id="XP_025339579.1">
    <property type="nucleotide sequence ID" value="XM_025484648.1"/>
</dbReference>
<dbReference type="SMART" id="SM00717">
    <property type="entry name" value="SANT"/>
    <property type="match status" value="1"/>
</dbReference>
<dbReference type="SUPFAM" id="SSF46689">
    <property type="entry name" value="Homeodomain-like"/>
    <property type="match status" value="1"/>
</dbReference>
<keyword evidence="5" id="KW-0227">DNA damage</keyword>
<sequence>MASERSKIEQTRSRKLRELLYLFSNPLQSLEAFKARNTSQVAHDFYNANDISKNEPLSVSSLPYVTDTETLKHELEIALQSELFQPEHLKRSADSPDLERAVKSRKTSLMDYPSRLMPADNKSKKAKSAVTSLKTPIEALDEQTNDFLNKNISDLDVLSVPENFPTEVHAVSSLAELYYLTQTLPLIKLLPGSHKTLMTDNFESALLEGKIGVLYARIEELKRQKKWSLRQPIRYYDPYVYSKKNKKSKPHSWDILIDESKWLSADFKESSKFKKACCFTIAQGIQDYWAYGKVMCIKRAPIKHLEEGAPLPVTDGTNEKTEVVDQIMEEVETSKTADENADEDEKESASAEKFEGMREEDTEEADSIDISELLKRPDPSTEIPVRELPNFSKEELEEADISTVDNAALKTHANIGDLRKIDQSIVRNLPRFSAFDGSENPQSPNKSNENSIMPVSRMLYPMDEEDGWFKIILKDSKGSEIGSSKASGPPEYQKGLFGVQPHRRFNYLRPPKPPLVRNIEYRSPTIWLPQDDMYLIHYVAEYCFNWDLIAANLTSHSATLKRYESNIERRTPWQCFERYIQLNEKFQFSDMKGINAYPAQQWLEHAHKAQSTTKRRISPLGVGNESIQRGHRKLRWASMFDAMRKTMRKRESALAKINHRRSANSSSDYGVQNAANGGRANDDTLSPAELSDLKFDRDRAKQESHRNQEATRARMINAVSQSQKGSQGSSPAVQQQGLPQKTSQQQRDQAHSAAVAAAAGVPQRRMSQAPSQLQGMQQRAQGGTISGNPATLSRPQTVGPTGSSSQIPQQSSGQPASLIGNMKRPTTPNGTPYTKEQIQQLVQLQKQRRMMQQQNQAGGGVGNTGSTNMASLQGTSAQGRRVQGYPSGQSAAGQNYTAGQGNVGTASGAGSPASSQAAMAQAKRTGTAPKRMQFAPAQVSAIINSIQQKNPNLTKEQVTKLAASYLANLQQQQQNRLQQSQQPSQPQQQQGQQQQGSSRSPTTMSSSVQQNLGSARQAHLQRQRMAEKEMDAQKLSKLQYEERKKLMMQNQPSSSYVQGMNSPAVGTSPTPTTTKGRQAAQQKNYGKLSGTGGRSSSSKSNGSEDSAQ</sequence>
<evidence type="ECO:0000256" key="7">
    <source>
        <dbReference type="ARBA" id="ARBA00023015"/>
    </source>
</evidence>
<feature type="compositionally biased region" description="Acidic residues" evidence="17">
    <location>
        <begin position="360"/>
        <end position="369"/>
    </location>
</feature>
<feature type="compositionally biased region" description="Basic and acidic residues" evidence="17">
    <location>
        <begin position="691"/>
        <end position="712"/>
    </location>
</feature>
<organism evidence="19 20">
    <name type="scientific">Candidozyma haemuli</name>
    <dbReference type="NCBI Taxonomy" id="45357"/>
    <lineage>
        <taxon>Eukaryota</taxon>
        <taxon>Fungi</taxon>
        <taxon>Dikarya</taxon>
        <taxon>Ascomycota</taxon>
        <taxon>Saccharomycotina</taxon>
        <taxon>Pichiomycetes</taxon>
        <taxon>Metschnikowiaceae</taxon>
        <taxon>Candidozyma</taxon>
    </lineage>
</organism>
<proteinExistence type="inferred from homology"/>
<feature type="region of interest" description="Disordered" evidence="17">
    <location>
        <begin position="332"/>
        <end position="372"/>
    </location>
</feature>
<evidence type="ECO:0000256" key="4">
    <source>
        <dbReference type="ARBA" id="ARBA00018561"/>
    </source>
</evidence>
<dbReference type="Proteomes" id="UP000244309">
    <property type="component" value="Unassembled WGS sequence"/>
</dbReference>
<evidence type="ECO:0000256" key="1">
    <source>
        <dbReference type="ARBA" id="ARBA00004123"/>
    </source>
</evidence>
<keyword evidence="10" id="KW-0234">DNA repair</keyword>
<dbReference type="VEuPathDB" id="FungiDB:CXQ85_000921"/>
<dbReference type="GeneID" id="37006252"/>
<feature type="compositionally biased region" description="Basic and acidic residues" evidence="17">
    <location>
        <begin position="347"/>
        <end position="359"/>
    </location>
</feature>
<evidence type="ECO:0000256" key="15">
    <source>
        <dbReference type="ARBA" id="ARBA00072841"/>
    </source>
</evidence>
<keyword evidence="9" id="KW-0804">Transcription</keyword>
<keyword evidence="20" id="KW-1185">Reference proteome</keyword>
<keyword evidence="7" id="KW-0805">Transcription regulation</keyword>
<feature type="compositionally biased region" description="Polar residues" evidence="17">
    <location>
        <begin position="866"/>
        <end position="878"/>
    </location>
</feature>
<evidence type="ECO:0000259" key="18">
    <source>
        <dbReference type="SMART" id="SM00717"/>
    </source>
</evidence>
<comment type="caution">
    <text evidence="19">The sequence shown here is derived from an EMBL/GenBank/DDBJ whole genome shotgun (WGS) entry which is preliminary data.</text>
</comment>
<feature type="compositionally biased region" description="Basic and acidic residues" evidence="17">
    <location>
        <begin position="1024"/>
        <end position="1045"/>
    </location>
</feature>
<dbReference type="OrthoDB" id="5364245at2759"/>
<evidence type="ECO:0000256" key="10">
    <source>
        <dbReference type="ARBA" id="ARBA00023204"/>
    </source>
</evidence>
<comment type="subcellular location">
    <subcellularLocation>
        <location evidence="1">Nucleus</location>
    </subcellularLocation>
</comment>
<name>A0A2V1AL78_9ASCO</name>
<dbReference type="GO" id="GO:0006281">
    <property type="term" value="P:DNA repair"/>
    <property type="evidence" value="ECO:0007669"/>
    <property type="project" value="UniProtKB-KW"/>
</dbReference>
<comment type="function">
    <text evidence="12">Component of the NuA4 histone acetyltransferase complex which is involved in transcriptional activation of selected genes principally by acetylation of nucleosomal histone H4 and H2A. The NuA4 complex is also involved in DNA repair.</text>
</comment>
<evidence type="ECO:0000256" key="17">
    <source>
        <dbReference type="SAM" id="MobiDB-lite"/>
    </source>
</evidence>
<evidence type="ECO:0000256" key="9">
    <source>
        <dbReference type="ARBA" id="ARBA00023163"/>
    </source>
</evidence>
<dbReference type="PANTHER" id="PTHR46459:SF1">
    <property type="entry name" value="E1A-BINDING PROTEIN P400"/>
    <property type="match status" value="1"/>
</dbReference>
<feature type="compositionally biased region" description="Polar residues" evidence="17">
    <location>
        <begin position="765"/>
        <end position="798"/>
    </location>
</feature>
<feature type="region of interest" description="Disordered" evidence="17">
    <location>
        <begin position="651"/>
        <end position="833"/>
    </location>
</feature>
<feature type="compositionally biased region" description="Polar residues" evidence="17">
    <location>
        <begin position="886"/>
        <end position="905"/>
    </location>
</feature>
<protein>
    <recommendedName>
        <fullName evidence="4">Chromatin modification-related protein EAF1</fullName>
    </recommendedName>
    <alternativeName>
        <fullName evidence="15">Chromatin modification-related protein eaf1</fullName>
    </alternativeName>
    <alternativeName>
        <fullName evidence="14 16">ESA1-associated factor 1</fullName>
    </alternativeName>
    <alternativeName>
        <fullName evidence="13">Vacuolar import and degradation protein 21</fullName>
    </alternativeName>
</protein>
<evidence type="ECO:0000256" key="6">
    <source>
        <dbReference type="ARBA" id="ARBA00022853"/>
    </source>
</evidence>
<dbReference type="GO" id="GO:0003682">
    <property type="term" value="F:chromatin binding"/>
    <property type="evidence" value="ECO:0007669"/>
    <property type="project" value="TreeGrafter"/>
</dbReference>
<dbReference type="Pfam" id="PF07529">
    <property type="entry name" value="HSA"/>
    <property type="match status" value="1"/>
</dbReference>
<feature type="compositionally biased region" description="Polar residues" evidence="17">
    <location>
        <begin position="663"/>
        <end position="675"/>
    </location>
</feature>
<dbReference type="GO" id="GO:0006325">
    <property type="term" value="P:chromatin organization"/>
    <property type="evidence" value="ECO:0007669"/>
    <property type="project" value="UniProtKB-KW"/>
</dbReference>
<keyword evidence="8" id="KW-0010">Activator</keyword>
<dbReference type="InterPro" id="IPR001005">
    <property type="entry name" value="SANT/Myb"/>
</dbReference>
<feature type="region of interest" description="Disordered" evidence="17">
    <location>
        <begin position="849"/>
        <end position="930"/>
    </location>
</feature>
<feature type="compositionally biased region" description="Low complexity" evidence="17">
    <location>
        <begin position="1094"/>
        <end position="1108"/>
    </location>
</feature>
<dbReference type="AlphaFoldDB" id="A0A2V1AL78"/>
<feature type="compositionally biased region" description="Low complexity" evidence="17">
    <location>
        <begin position="906"/>
        <end position="922"/>
    </location>
</feature>
<dbReference type="EMBL" id="PKFO01000001">
    <property type="protein sequence ID" value="PVH18639.1"/>
    <property type="molecule type" value="Genomic_DNA"/>
</dbReference>
<evidence type="ECO:0000256" key="2">
    <source>
        <dbReference type="ARBA" id="ARBA00008913"/>
    </source>
</evidence>
<feature type="domain" description="Myb-like" evidence="18">
    <location>
        <begin position="523"/>
        <end position="585"/>
    </location>
</feature>
<dbReference type="GO" id="GO:0035267">
    <property type="term" value="C:NuA4 histone acetyltransferase complex"/>
    <property type="evidence" value="ECO:0007669"/>
    <property type="project" value="TreeGrafter"/>
</dbReference>
<comment type="similarity">
    <text evidence="2">Belongs to the EAF1 family.</text>
</comment>
<dbReference type="InterPro" id="IPR014012">
    <property type="entry name" value="HSA_dom"/>
</dbReference>
<keyword evidence="11" id="KW-0539">Nucleus</keyword>
<dbReference type="STRING" id="45357.A0A2V1AL78"/>
<dbReference type="CDD" id="cd00167">
    <property type="entry name" value="SANT"/>
    <property type="match status" value="1"/>
</dbReference>
<dbReference type="GO" id="GO:0005634">
    <property type="term" value="C:nucleus"/>
    <property type="evidence" value="ECO:0007669"/>
    <property type="project" value="UniProtKB-SubCell"/>
</dbReference>
<evidence type="ECO:0000256" key="12">
    <source>
        <dbReference type="ARBA" id="ARBA00025178"/>
    </source>
</evidence>
<evidence type="ECO:0000313" key="20">
    <source>
        <dbReference type="Proteomes" id="UP000244309"/>
    </source>
</evidence>
<gene>
    <name evidence="19" type="ORF">CXQ85_000921</name>
</gene>
<dbReference type="InterPro" id="IPR009057">
    <property type="entry name" value="Homeodomain-like_sf"/>
</dbReference>
<accession>A0A2V1AL78</accession>